<organism evidence="1 2">
    <name type="scientific">Stylosanthes scabra</name>
    <dbReference type="NCBI Taxonomy" id="79078"/>
    <lineage>
        <taxon>Eukaryota</taxon>
        <taxon>Viridiplantae</taxon>
        <taxon>Streptophyta</taxon>
        <taxon>Embryophyta</taxon>
        <taxon>Tracheophyta</taxon>
        <taxon>Spermatophyta</taxon>
        <taxon>Magnoliopsida</taxon>
        <taxon>eudicotyledons</taxon>
        <taxon>Gunneridae</taxon>
        <taxon>Pentapetalae</taxon>
        <taxon>rosids</taxon>
        <taxon>fabids</taxon>
        <taxon>Fabales</taxon>
        <taxon>Fabaceae</taxon>
        <taxon>Papilionoideae</taxon>
        <taxon>50 kb inversion clade</taxon>
        <taxon>dalbergioids sensu lato</taxon>
        <taxon>Dalbergieae</taxon>
        <taxon>Pterocarpus clade</taxon>
        <taxon>Stylosanthes</taxon>
    </lineage>
</organism>
<protein>
    <submittedName>
        <fullName evidence="1">Uncharacterized protein</fullName>
    </submittedName>
</protein>
<evidence type="ECO:0000313" key="2">
    <source>
        <dbReference type="Proteomes" id="UP001341840"/>
    </source>
</evidence>
<comment type="caution">
    <text evidence="1">The sequence shown here is derived from an EMBL/GenBank/DDBJ whole genome shotgun (WGS) entry which is preliminary data.</text>
</comment>
<proteinExistence type="predicted"/>
<sequence length="109" mass="12597">MAEAPPCSRHLLDLCFRRHLSRLGMIMKSVNINRWVVQQHRIDQICSDTILELRLDEPNSIPKASSWAGIWCIWFDRNDSIFNNVVCSTSDVSFRVCALGQCRDQSYPI</sequence>
<dbReference type="EMBL" id="JASCZI010090686">
    <property type="protein sequence ID" value="MED6144961.1"/>
    <property type="molecule type" value="Genomic_DNA"/>
</dbReference>
<reference evidence="1 2" key="1">
    <citation type="journal article" date="2023" name="Plants (Basel)">
        <title>Bridging the Gap: Combining Genomics and Transcriptomics Approaches to Understand Stylosanthes scabra, an Orphan Legume from the Brazilian Caatinga.</title>
        <authorList>
            <person name="Ferreira-Neto J.R.C."/>
            <person name="da Silva M.D."/>
            <person name="Binneck E."/>
            <person name="de Melo N.F."/>
            <person name="da Silva R.H."/>
            <person name="de Melo A.L.T.M."/>
            <person name="Pandolfi V."/>
            <person name="Bustamante F.O."/>
            <person name="Brasileiro-Vidal A.C."/>
            <person name="Benko-Iseppon A.M."/>
        </authorList>
    </citation>
    <scope>NUCLEOTIDE SEQUENCE [LARGE SCALE GENOMIC DNA]</scope>
    <source>
        <tissue evidence="1">Leaves</tissue>
    </source>
</reference>
<gene>
    <name evidence="1" type="ORF">PIB30_020433</name>
</gene>
<evidence type="ECO:0000313" key="1">
    <source>
        <dbReference type="EMBL" id="MED6144961.1"/>
    </source>
</evidence>
<name>A0ABU6T8D0_9FABA</name>
<dbReference type="Proteomes" id="UP001341840">
    <property type="component" value="Unassembled WGS sequence"/>
</dbReference>
<keyword evidence="2" id="KW-1185">Reference proteome</keyword>
<accession>A0ABU6T8D0</accession>